<evidence type="ECO:0000256" key="1">
    <source>
        <dbReference type="SAM" id="MobiDB-lite"/>
    </source>
</evidence>
<name>A0AAW1TGJ5_9CHLO</name>
<evidence type="ECO:0000313" key="3">
    <source>
        <dbReference type="Proteomes" id="UP001485043"/>
    </source>
</evidence>
<feature type="region of interest" description="Disordered" evidence="1">
    <location>
        <begin position="146"/>
        <end position="167"/>
    </location>
</feature>
<dbReference type="EMBL" id="JALJOV010000017">
    <property type="protein sequence ID" value="KAK9868660.1"/>
    <property type="molecule type" value="Genomic_DNA"/>
</dbReference>
<dbReference type="AlphaFoldDB" id="A0AAW1TGJ5"/>
<comment type="caution">
    <text evidence="2">The sequence shown here is derived from an EMBL/GenBank/DDBJ whole genome shotgun (WGS) entry which is preliminary data.</text>
</comment>
<keyword evidence="3" id="KW-1185">Reference proteome</keyword>
<proteinExistence type="predicted"/>
<reference evidence="2 3" key="1">
    <citation type="journal article" date="2024" name="Nat. Commun.">
        <title>Phylogenomics reveals the evolutionary origins of lichenization in chlorophyte algae.</title>
        <authorList>
            <person name="Puginier C."/>
            <person name="Libourel C."/>
            <person name="Otte J."/>
            <person name="Skaloud P."/>
            <person name="Haon M."/>
            <person name="Grisel S."/>
            <person name="Petersen M."/>
            <person name="Berrin J.G."/>
            <person name="Delaux P.M."/>
            <person name="Dal Grande F."/>
            <person name="Keller J."/>
        </authorList>
    </citation>
    <scope>NUCLEOTIDE SEQUENCE [LARGE SCALE GENOMIC DNA]</scope>
    <source>
        <strain evidence="2 3">SAG 2523</strain>
    </source>
</reference>
<protein>
    <recommendedName>
        <fullName evidence="4">Gag protein</fullName>
    </recommendedName>
</protein>
<gene>
    <name evidence="2" type="ORF">WJX84_007199</name>
</gene>
<accession>A0AAW1TGJ5</accession>
<evidence type="ECO:0008006" key="4">
    <source>
        <dbReference type="Google" id="ProtNLM"/>
    </source>
</evidence>
<dbReference type="Proteomes" id="UP001485043">
    <property type="component" value="Unassembled WGS sequence"/>
</dbReference>
<sequence>METAPQQAVYQQLNDAAGTAGAPTDGTFCSYEQVTDVLRELFTQKETPGELLEQLQDLSITGVSPDAIGAYRDAFMRLAAGISQQLCSDEARCVIIVSKMPEPIQFGLALVEGVKQPSKLFETARELAHRLAGPCQKWWEERQAASVKGKAKQPRSESYAEAAARPSKGLRLDAAGRSSSRFAPPQRAGLPPIPGKMDAIIKRYSTVLVDELPPGLPPDRGVGHIISLEQGSRPTYRPSRRLSPLELAEVESM</sequence>
<evidence type="ECO:0000313" key="2">
    <source>
        <dbReference type="EMBL" id="KAK9868660.1"/>
    </source>
</evidence>
<feature type="region of interest" description="Disordered" evidence="1">
    <location>
        <begin position="175"/>
        <end position="194"/>
    </location>
</feature>
<organism evidence="2 3">
    <name type="scientific">Apatococcus fuscideae</name>
    <dbReference type="NCBI Taxonomy" id="2026836"/>
    <lineage>
        <taxon>Eukaryota</taxon>
        <taxon>Viridiplantae</taxon>
        <taxon>Chlorophyta</taxon>
        <taxon>core chlorophytes</taxon>
        <taxon>Trebouxiophyceae</taxon>
        <taxon>Chlorellales</taxon>
        <taxon>Chlorellaceae</taxon>
        <taxon>Apatococcus</taxon>
    </lineage>
</organism>